<dbReference type="Gramene" id="TuG1812G0400002803.01.T01">
    <property type="protein sequence ID" value="TuG1812G0400002803.01.T01.cds320950"/>
    <property type="gene ID" value="TuG1812G0400002803.01"/>
</dbReference>
<gene>
    <name evidence="1" type="primary">LOC125552434</name>
</gene>
<name>A0A8R7Q8K2_TRIUA</name>
<evidence type="ECO:0000313" key="2">
    <source>
        <dbReference type="Proteomes" id="UP000015106"/>
    </source>
</evidence>
<accession>A0A8R7Q8K2</accession>
<reference evidence="1" key="3">
    <citation type="submission" date="2022-06" db="UniProtKB">
        <authorList>
            <consortium name="EnsemblPlants"/>
        </authorList>
    </citation>
    <scope>IDENTIFICATION</scope>
</reference>
<reference evidence="2" key="1">
    <citation type="journal article" date="2013" name="Nature">
        <title>Draft genome of the wheat A-genome progenitor Triticum urartu.</title>
        <authorList>
            <person name="Ling H.Q."/>
            <person name="Zhao S."/>
            <person name="Liu D."/>
            <person name="Wang J."/>
            <person name="Sun H."/>
            <person name="Zhang C."/>
            <person name="Fan H."/>
            <person name="Li D."/>
            <person name="Dong L."/>
            <person name="Tao Y."/>
            <person name="Gao C."/>
            <person name="Wu H."/>
            <person name="Li Y."/>
            <person name="Cui Y."/>
            <person name="Guo X."/>
            <person name="Zheng S."/>
            <person name="Wang B."/>
            <person name="Yu K."/>
            <person name="Liang Q."/>
            <person name="Yang W."/>
            <person name="Lou X."/>
            <person name="Chen J."/>
            <person name="Feng M."/>
            <person name="Jian J."/>
            <person name="Zhang X."/>
            <person name="Luo G."/>
            <person name="Jiang Y."/>
            <person name="Liu J."/>
            <person name="Wang Z."/>
            <person name="Sha Y."/>
            <person name="Zhang B."/>
            <person name="Wu H."/>
            <person name="Tang D."/>
            <person name="Shen Q."/>
            <person name="Xue P."/>
            <person name="Zou S."/>
            <person name="Wang X."/>
            <person name="Liu X."/>
            <person name="Wang F."/>
            <person name="Yang Y."/>
            <person name="An X."/>
            <person name="Dong Z."/>
            <person name="Zhang K."/>
            <person name="Zhang X."/>
            <person name="Luo M.C."/>
            <person name="Dvorak J."/>
            <person name="Tong Y."/>
            <person name="Wang J."/>
            <person name="Yang H."/>
            <person name="Li Z."/>
            <person name="Wang D."/>
            <person name="Zhang A."/>
            <person name="Wang J."/>
        </authorList>
    </citation>
    <scope>NUCLEOTIDE SEQUENCE</scope>
    <source>
        <strain evidence="2">cv. G1812</strain>
    </source>
</reference>
<dbReference type="AlphaFoldDB" id="A0A8R7Q8K2"/>
<dbReference type="Proteomes" id="UP000015106">
    <property type="component" value="Chromosome 4"/>
</dbReference>
<organism evidence="1 2">
    <name type="scientific">Triticum urartu</name>
    <name type="common">Red wild einkorn</name>
    <name type="synonym">Crithodium urartu</name>
    <dbReference type="NCBI Taxonomy" id="4572"/>
    <lineage>
        <taxon>Eukaryota</taxon>
        <taxon>Viridiplantae</taxon>
        <taxon>Streptophyta</taxon>
        <taxon>Embryophyta</taxon>
        <taxon>Tracheophyta</taxon>
        <taxon>Spermatophyta</taxon>
        <taxon>Magnoliopsida</taxon>
        <taxon>Liliopsida</taxon>
        <taxon>Poales</taxon>
        <taxon>Poaceae</taxon>
        <taxon>BOP clade</taxon>
        <taxon>Pooideae</taxon>
        <taxon>Triticodae</taxon>
        <taxon>Triticeae</taxon>
        <taxon>Triticinae</taxon>
        <taxon>Triticum</taxon>
    </lineage>
</organism>
<protein>
    <submittedName>
        <fullName evidence="1">Uncharacterized protein</fullName>
    </submittedName>
</protein>
<evidence type="ECO:0000313" key="1">
    <source>
        <dbReference type="EnsemblPlants" id="TuG1812G0400002803.01.T01.cds320950"/>
    </source>
</evidence>
<keyword evidence="2" id="KW-1185">Reference proteome</keyword>
<sequence length="185" mass="21331">MTLEIAVGRDVPPLISKTTPKDIVIYKGQTVRITTNYWEVKWVTCTDPPTIARKPWAGWSLVMPPTVVHLPSCHKPLLPISAPSRTLARRTRLQFKPHLPKIIICCKILQFLACALNPCKINPRNKLQDFSLQITWQCHQARRQAQPVELAQRYHQWKTQLILQHPPKLKNLLLLCCTHFIAIQI</sequence>
<dbReference type="EnsemblPlants" id="TuG1812G0400002803.01.T01">
    <property type="protein sequence ID" value="TuG1812G0400002803.01.T01.cds320950"/>
    <property type="gene ID" value="TuG1812G0400002803.01"/>
</dbReference>
<reference evidence="1" key="2">
    <citation type="submission" date="2018-03" db="EMBL/GenBank/DDBJ databases">
        <title>The Triticum urartu genome reveals the dynamic nature of wheat genome evolution.</title>
        <authorList>
            <person name="Ling H."/>
            <person name="Ma B."/>
            <person name="Shi X."/>
            <person name="Liu H."/>
            <person name="Dong L."/>
            <person name="Sun H."/>
            <person name="Cao Y."/>
            <person name="Gao Q."/>
            <person name="Zheng S."/>
            <person name="Li Y."/>
            <person name="Yu Y."/>
            <person name="Du H."/>
            <person name="Qi M."/>
            <person name="Li Y."/>
            <person name="Yu H."/>
            <person name="Cui Y."/>
            <person name="Wang N."/>
            <person name="Chen C."/>
            <person name="Wu H."/>
            <person name="Zhao Y."/>
            <person name="Zhang J."/>
            <person name="Li Y."/>
            <person name="Zhou W."/>
            <person name="Zhang B."/>
            <person name="Hu W."/>
            <person name="Eijk M."/>
            <person name="Tang J."/>
            <person name="Witsenboer H."/>
            <person name="Zhao S."/>
            <person name="Li Z."/>
            <person name="Zhang A."/>
            <person name="Wang D."/>
            <person name="Liang C."/>
        </authorList>
    </citation>
    <scope>NUCLEOTIDE SEQUENCE [LARGE SCALE GENOMIC DNA]</scope>
    <source>
        <strain evidence="1">cv. G1812</strain>
    </source>
</reference>
<proteinExistence type="predicted"/>